<gene>
    <name evidence="7" type="ORF">BBC0178_022150</name>
</gene>
<dbReference type="PANTHER" id="PTHR23427">
    <property type="entry name" value="SURFEIT LOCUS PROTEIN"/>
    <property type="match status" value="1"/>
</dbReference>
<keyword evidence="5 6" id="KW-0472">Membrane</keyword>
<accession>A0A1U9MDM8</accession>
<evidence type="ECO:0000313" key="7">
    <source>
        <dbReference type="EMBL" id="AQT43642.1"/>
    </source>
</evidence>
<feature type="transmembrane region" description="Helical" evidence="6">
    <location>
        <begin position="222"/>
        <end position="244"/>
    </location>
</feature>
<name>A0A1U9MDM8_9HYPH</name>
<organism evidence="7 8">
    <name type="scientific">Bartonella apihabitans</name>
    <dbReference type="NCBI Taxonomy" id="2750929"/>
    <lineage>
        <taxon>Bacteria</taxon>
        <taxon>Pseudomonadati</taxon>
        <taxon>Pseudomonadota</taxon>
        <taxon>Alphaproteobacteria</taxon>
        <taxon>Hyphomicrobiales</taxon>
        <taxon>Bartonellaceae</taxon>
        <taxon>Bartonella</taxon>
    </lineage>
</organism>
<dbReference type="EMBL" id="CP015820">
    <property type="protein sequence ID" value="AQT43642.1"/>
    <property type="molecule type" value="Genomic_DNA"/>
</dbReference>
<evidence type="ECO:0000256" key="5">
    <source>
        <dbReference type="ARBA" id="ARBA00023136"/>
    </source>
</evidence>
<comment type="similarity">
    <text evidence="2 6">Belongs to the SURF1 family.</text>
</comment>
<keyword evidence="3 6" id="KW-0812">Transmembrane</keyword>
<evidence type="ECO:0000256" key="4">
    <source>
        <dbReference type="ARBA" id="ARBA00022989"/>
    </source>
</evidence>
<dbReference type="KEGG" id="bapa:BBC0178_022150"/>
<sequence>MSDIKTDTPRSRGRSPIFLGIFGFLCLFFFCAFSALGVWQVERLGWKENLIKNANERIHLAPIAAPAKSEWGKVTYDNDEYRPVTLTGRFLNDKEVLVTAVADEDTGYWVLTPMETEDGAITFINRGFVPMDKRDQRSRKAGIIDGETTVTGLLRMSEGGGFFPRKNNPDSNLWYTRQLPAMAKKVGLDDVAPYFIDADRTPNKGGLPIGGLTVVSFPNNHLSYAITWFTLAAGVFAASIFLIISEKRRRRGIVYE</sequence>
<evidence type="ECO:0000256" key="2">
    <source>
        <dbReference type="ARBA" id="ARBA00007165"/>
    </source>
</evidence>
<evidence type="ECO:0000256" key="6">
    <source>
        <dbReference type="RuleBase" id="RU363076"/>
    </source>
</evidence>
<comment type="subcellular location">
    <subcellularLocation>
        <location evidence="6">Cell membrane</location>
        <topology evidence="6">Multi-pass membrane protein</topology>
    </subcellularLocation>
    <subcellularLocation>
        <location evidence="1">Membrane</location>
    </subcellularLocation>
</comment>
<dbReference type="OrthoDB" id="6079986at2"/>
<protein>
    <recommendedName>
        <fullName evidence="6">SURF1-like protein</fullName>
    </recommendedName>
</protein>
<dbReference type="Proteomes" id="UP000189660">
    <property type="component" value="Chromosome"/>
</dbReference>
<keyword evidence="4 6" id="KW-1133">Transmembrane helix</keyword>
<dbReference type="PROSITE" id="PS50895">
    <property type="entry name" value="SURF1"/>
    <property type="match status" value="1"/>
</dbReference>
<dbReference type="PANTHER" id="PTHR23427:SF2">
    <property type="entry name" value="SURFEIT LOCUS PROTEIN 1"/>
    <property type="match status" value="1"/>
</dbReference>
<dbReference type="InterPro" id="IPR045214">
    <property type="entry name" value="Surf1/Surf4"/>
</dbReference>
<keyword evidence="8" id="KW-1185">Reference proteome</keyword>
<evidence type="ECO:0000313" key="8">
    <source>
        <dbReference type="Proteomes" id="UP000189660"/>
    </source>
</evidence>
<evidence type="ECO:0000256" key="3">
    <source>
        <dbReference type="ARBA" id="ARBA00022692"/>
    </source>
</evidence>
<proteinExistence type="inferred from homology"/>
<feature type="transmembrane region" description="Helical" evidence="6">
    <location>
        <begin position="17"/>
        <end position="39"/>
    </location>
</feature>
<dbReference type="InterPro" id="IPR002994">
    <property type="entry name" value="Surf1/Shy1"/>
</dbReference>
<dbReference type="GO" id="GO:0005886">
    <property type="term" value="C:plasma membrane"/>
    <property type="evidence" value="ECO:0007669"/>
    <property type="project" value="UniProtKB-SubCell"/>
</dbReference>
<dbReference type="RefSeq" id="WP_077973671.1">
    <property type="nucleotide sequence ID" value="NZ_CP015820.1"/>
</dbReference>
<evidence type="ECO:0000256" key="1">
    <source>
        <dbReference type="ARBA" id="ARBA00004370"/>
    </source>
</evidence>
<dbReference type="AlphaFoldDB" id="A0A1U9MDM8"/>
<dbReference type="CDD" id="cd06662">
    <property type="entry name" value="SURF1"/>
    <property type="match status" value="1"/>
</dbReference>
<reference evidence="7 8" key="1">
    <citation type="submission" date="2016-11" db="EMBL/GenBank/DDBJ databases">
        <title>Comparative genomics of Bartonella apis.</title>
        <authorList>
            <person name="Engel P."/>
        </authorList>
    </citation>
    <scope>NUCLEOTIDE SEQUENCE [LARGE SCALE GENOMIC DNA]</scope>
    <source>
        <strain evidence="7 8">BBC0178</strain>
    </source>
</reference>
<keyword evidence="6" id="KW-1003">Cell membrane</keyword>
<dbReference type="Pfam" id="PF02104">
    <property type="entry name" value="SURF1"/>
    <property type="match status" value="1"/>
</dbReference>